<feature type="transmembrane region" description="Helical" evidence="6">
    <location>
        <begin position="7"/>
        <end position="27"/>
    </location>
</feature>
<evidence type="ECO:0000256" key="1">
    <source>
        <dbReference type="ARBA" id="ARBA00004141"/>
    </source>
</evidence>
<dbReference type="PRINTS" id="PR00173">
    <property type="entry name" value="EDTRNSPORT"/>
</dbReference>
<keyword evidence="8" id="KW-1185">Reference proteome</keyword>
<sequence length="382" mass="40291">MKLIAKLVAGIIAGIFIGLAGIDWITRLAITFKDVFGEFINFVIPLIILFFIASGISKLGNESGKLLGISLGAAYTSTLIAGIGAFFVATFIMPFIASGGAVPEEGKGLEGFLTFEIEPLMGVITALVLAFVFGVGIAKLNSQFLMKVFDEGKSIIELVIVKIIIPLLPFYIAGIFAELAAAGTVFNTLKVFGIVLVVAVLTHWVWLFILYTIAGTYNKRNPFSLLKTMLPAFFTALGTMSSAATIPVTLRQTKENGVREEIANFSIPLNATIHLSGSTITITSCSIAVMAVLDGYSIPGFSQMLPFILMLGVVMIAAPGVPGGAVMAATGILASMLGFDKEAIGLMIALYMAQDSFGTATNVTGDGALALIIDKFMATSKK</sequence>
<protein>
    <submittedName>
        <fullName evidence="7">Dicarboxylate/amino acid:cation symporter</fullName>
    </submittedName>
</protein>
<keyword evidence="3 6" id="KW-0812">Transmembrane</keyword>
<accession>A0A7W1XRS1</accession>
<dbReference type="PANTHER" id="PTHR42865:SF8">
    <property type="entry name" value="SERINE_THREONINE TRANSPORTER SSTT"/>
    <property type="match status" value="1"/>
</dbReference>
<evidence type="ECO:0000256" key="2">
    <source>
        <dbReference type="ARBA" id="ARBA00022448"/>
    </source>
</evidence>
<organism evidence="7 8">
    <name type="scientific">Thermoactinomyces mirandus</name>
    <dbReference type="NCBI Taxonomy" id="2756294"/>
    <lineage>
        <taxon>Bacteria</taxon>
        <taxon>Bacillati</taxon>
        <taxon>Bacillota</taxon>
        <taxon>Bacilli</taxon>
        <taxon>Bacillales</taxon>
        <taxon>Thermoactinomycetaceae</taxon>
        <taxon>Thermoactinomyces</taxon>
    </lineage>
</organism>
<dbReference type="InterPro" id="IPR001991">
    <property type="entry name" value="Na-dicarboxylate_symporter"/>
</dbReference>
<name>A0A7W1XRS1_9BACL</name>
<evidence type="ECO:0000313" key="7">
    <source>
        <dbReference type="EMBL" id="MBA4602112.1"/>
    </source>
</evidence>
<dbReference type="InterPro" id="IPR036458">
    <property type="entry name" value="Na:dicarbo_symporter_sf"/>
</dbReference>
<feature type="transmembrane region" description="Helical" evidence="6">
    <location>
        <begin position="305"/>
        <end position="337"/>
    </location>
</feature>
<dbReference type="GO" id="GO:0005295">
    <property type="term" value="F:neutral L-amino acid:sodium symporter activity"/>
    <property type="evidence" value="ECO:0007669"/>
    <property type="project" value="TreeGrafter"/>
</dbReference>
<evidence type="ECO:0000256" key="4">
    <source>
        <dbReference type="ARBA" id="ARBA00022989"/>
    </source>
</evidence>
<gene>
    <name evidence="7" type="ORF">H2C83_07235</name>
</gene>
<feature type="transmembrane region" description="Helical" evidence="6">
    <location>
        <begin position="117"/>
        <end position="138"/>
    </location>
</feature>
<feature type="transmembrane region" description="Helical" evidence="6">
    <location>
        <begin position="72"/>
        <end position="97"/>
    </location>
</feature>
<evidence type="ECO:0000256" key="5">
    <source>
        <dbReference type="ARBA" id="ARBA00023136"/>
    </source>
</evidence>
<proteinExistence type="predicted"/>
<dbReference type="GO" id="GO:0032329">
    <property type="term" value="P:serine transport"/>
    <property type="evidence" value="ECO:0007669"/>
    <property type="project" value="TreeGrafter"/>
</dbReference>
<dbReference type="PANTHER" id="PTHR42865">
    <property type="entry name" value="PROTON/GLUTAMATE-ASPARTATE SYMPORTER"/>
    <property type="match status" value="1"/>
</dbReference>
<dbReference type="EMBL" id="JACEOL010000025">
    <property type="protein sequence ID" value="MBA4602112.1"/>
    <property type="molecule type" value="Genomic_DNA"/>
</dbReference>
<evidence type="ECO:0000256" key="3">
    <source>
        <dbReference type="ARBA" id="ARBA00022692"/>
    </source>
</evidence>
<evidence type="ECO:0000313" key="8">
    <source>
        <dbReference type="Proteomes" id="UP000538292"/>
    </source>
</evidence>
<comment type="caution">
    <text evidence="7">The sequence shown here is derived from an EMBL/GenBank/DDBJ whole genome shotgun (WGS) entry which is preliminary data.</text>
</comment>
<comment type="subcellular location">
    <subcellularLocation>
        <location evidence="1">Membrane</location>
        <topology evidence="1">Multi-pass membrane protein</topology>
    </subcellularLocation>
</comment>
<dbReference type="RefSeq" id="WP_181739507.1">
    <property type="nucleotide sequence ID" value="NZ_JACEOL010000025.1"/>
</dbReference>
<keyword evidence="2" id="KW-0813">Transport</keyword>
<evidence type="ECO:0000256" key="6">
    <source>
        <dbReference type="SAM" id="Phobius"/>
    </source>
</evidence>
<feature type="transmembrane region" description="Helical" evidence="6">
    <location>
        <begin position="192"/>
        <end position="217"/>
    </location>
</feature>
<dbReference type="AlphaFoldDB" id="A0A7W1XRS1"/>
<feature type="transmembrane region" description="Helical" evidence="6">
    <location>
        <begin position="39"/>
        <end position="60"/>
    </location>
</feature>
<dbReference type="Gene3D" id="1.10.3860.10">
    <property type="entry name" value="Sodium:dicarboxylate symporter"/>
    <property type="match status" value="1"/>
</dbReference>
<dbReference type="Pfam" id="PF00375">
    <property type="entry name" value="SDF"/>
    <property type="match status" value="1"/>
</dbReference>
<reference evidence="7 8" key="1">
    <citation type="submission" date="2020-07" db="EMBL/GenBank/DDBJ databases">
        <title>Thermoactinomyces phylogeny.</title>
        <authorList>
            <person name="Dunlap C."/>
        </authorList>
    </citation>
    <scope>NUCLEOTIDE SEQUENCE [LARGE SCALE GENOMIC DNA]</scope>
    <source>
        <strain evidence="7 8">AMNI-1</strain>
    </source>
</reference>
<feature type="transmembrane region" description="Helical" evidence="6">
    <location>
        <begin position="159"/>
        <end position="186"/>
    </location>
</feature>
<dbReference type="GO" id="GO:0005886">
    <property type="term" value="C:plasma membrane"/>
    <property type="evidence" value="ECO:0007669"/>
    <property type="project" value="TreeGrafter"/>
</dbReference>
<feature type="transmembrane region" description="Helical" evidence="6">
    <location>
        <begin position="271"/>
        <end position="293"/>
    </location>
</feature>
<dbReference type="SUPFAM" id="SSF118215">
    <property type="entry name" value="Proton glutamate symport protein"/>
    <property type="match status" value="1"/>
</dbReference>
<keyword evidence="5 6" id="KW-0472">Membrane</keyword>
<dbReference type="Proteomes" id="UP000538292">
    <property type="component" value="Unassembled WGS sequence"/>
</dbReference>
<keyword evidence="4 6" id="KW-1133">Transmembrane helix</keyword>